<feature type="chain" id="PRO_5012454803" evidence="2">
    <location>
        <begin position="24"/>
        <end position="69"/>
    </location>
</feature>
<dbReference type="RefSeq" id="WP_079603769.1">
    <property type="nucleotide sequence ID" value="NZ_LT670817.1"/>
</dbReference>
<evidence type="ECO:0000256" key="2">
    <source>
        <dbReference type="SAM" id="SignalP"/>
    </source>
</evidence>
<evidence type="ECO:0000256" key="1">
    <source>
        <dbReference type="SAM" id="MobiDB-lite"/>
    </source>
</evidence>
<evidence type="ECO:0000313" key="4">
    <source>
        <dbReference type="Proteomes" id="UP000189796"/>
    </source>
</evidence>
<gene>
    <name evidence="3" type="ORF">SAMN05443248_5077</name>
</gene>
<proteinExistence type="predicted"/>
<evidence type="ECO:0000313" key="3">
    <source>
        <dbReference type="EMBL" id="SHH51781.1"/>
    </source>
</evidence>
<feature type="signal peptide" evidence="2">
    <location>
        <begin position="1"/>
        <end position="23"/>
    </location>
</feature>
<accession>A0A1M5TM87</accession>
<dbReference type="AlphaFoldDB" id="A0A1M5TM87"/>
<dbReference type="Proteomes" id="UP000189796">
    <property type="component" value="Chromosome I"/>
</dbReference>
<name>A0A1M5TM87_9BRAD</name>
<organism evidence="3 4">
    <name type="scientific">Bradyrhizobium erythrophlei</name>
    <dbReference type="NCBI Taxonomy" id="1437360"/>
    <lineage>
        <taxon>Bacteria</taxon>
        <taxon>Pseudomonadati</taxon>
        <taxon>Pseudomonadota</taxon>
        <taxon>Alphaproteobacteria</taxon>
        <taxon>Hyphomicrobiales</taxon>
        <taxon>Nitrobacteraceae</taxon>
        <taxon>Bradyrhizobium</taxon>
    </lineage>
</organism>
<protein>
    <submittedName>
        <fullName evidence="3">Uncharacterized protein</fullName>
    </submittedName>
</protein>
<dbReference type="EMBL" id="LT670817">
    <property type="protein sequence ID" value="SHH51781.1"/>
    <property type="molecule type" value="Genomic_DNA"/>
</dbReference>
<feature type="region of interest" description="Disordered" evidence="1">
    <location>
        <begin position="23"/>
        <end position="69"/>
    </location>
</feature>
<reference evidence="3 4" key="1">
    <citation type="submission" date="2016-11" db="EMBL/GenBank/DDBJ databases">
        <authorList>
            <person name="Jaros S."/>
            <person name="Januszkiewicz K."/>
            <person name="Wedrychowicz H."/>
        </authorList>
    </citation>
    <scope>NUCLEOTIDE SEQUENCE [LARGE SCALE GENOMIC DNA]</scope>
    <source>
        <strain evidence="3 4">GAS138</strain>
    </source>
</reference>
<keyword evidence="2" id="KW-0732">Signal</keyword>
<sequence length="69" mass="7450">MRKTLVTILCSALIAASSIQASAAAEHHHTRKASRKPVMVNDQYRNSNNDRPRDSNVGGTCGIFPGPCQ</sequence>